<keyword evidence="2" id="KW-1185">Reference proteome</keyword>
<name>A0AAD7GES9_MYCRO</name>
<dbReference type="Proteomes" id="UP001221757">
    <property type="component" value="Unassembled WGS sequence"/>
</dbReference>
<organism evidence="1 2">
    <name type="scientific">Mycena rosella</name>
    <name type="common">Pink bonnet</name>
    <name type="synonym">Agaricus rosellus</name>
    <dbReference type="NCBI Taxonomy" id="1033263"/>
    <lineage>
        <taxon>Eukaryota</taxon>
        <taxon>Fungi</taxon>
        <taxon>Dikarya</taxon>
        <taxon>Basidiomycota</taxon>
        <taxon>Agaricomycotina</taxon>
        <taxon>Agaricomycetes</taxon>
        <taxon>Agaricomycetidae</taxon>
        <taxon>Agaricales</taxon>
        <taxon>Marasmiineae</taxon>
        <taxon>Mycenaceae</taxon>
        <taxon>Mycena</taxon>
    </lineage>
</organism>
<dbReference type="EMBL" id="JARKIE010000086">
    <property type="protein sequence ID" value="KAJ7687647.1"/>
    <property type="molecule type" value="Genomic_DNA"/>
</dbReference>
<dbReference type="AlphaFoldDB" id="A0AAD7GES9"/>
<evidence type="ECO:0000313" key="2">
    <source>
        <dbReference type="Proteomes" id="UP001221757"/>
    </source>
</evidence>
<reference evidence="1" key="1">
    <citation type="submission" date="2023-03" db="EMBL/GenBank/DDBJ databases">
        <title>Massive genome expansion in bonnet fungi (Mycena s.s.) driven by repeated elements and novel gene families across ecological guilds.</title>
        <authorList>
            <consortium name="Lawrence Berkeley National Laboratory"/>
            <person name="Harder C.B."/>
            <person name="Miyauchi S."/>
            <person name="Viragh M."/>
            <person name="Kuo A."/>
            <person name="Thoen E."/>
            <person name="Andreopoulos B."/>
            <person name="Lu D."/>
            <person name="Skrede I."/>
            <person name="Drula E."/>
            <person name="Henrissat B."/>
            <person name="Morin E."/>
            <person name="Kohler A."/>
            <person name="Barry K."/>
            <person name="LaButti K."/>
            <person name="Morin E."/>
            <person name="Salamov A."/>
            <person name="Lipzen A."/>
            <person name="Mereny Z."/>
            <person name="Hegedus B."/>
            <person name="Baldrian P."/>
            <person name="Stursova M."/>
            <person name="Weitz H."/>
            <person name="Taylor A."/>
            <person name="Grigoriev I.V."/>
            <person name="Nagy L.G."/>
            <person name="Martin F."/>
            <person name="Kauserud H."/>
        </authorList>
    </citation>
    <scope>NUCLEOTIDE SEQUENCE</scope>
    <source>
        <strain evidence="1">CBHHK067</strain>
    </source>
</reference>
<sequence>MCLSVEGKKGGWEKALAKIRFLKLMGLLNQQHSIGKDSLRKQEREKVFTLLVPPNRMGTSQRCICHCHKLSLLPSILCLNIWMKFEGGDLAKEDQSQQGIEPGQTLSIHK</sequence>
<accession>A0AAD7GES9</accession>
<evidence type="ECO:0000313" key="1">
    <source>
        <dbReference type="EMBL" id="KAJ7687647.1"/>
    </source>
</evidence>
<gene>
    <name evidence="1" type="ORF">B0H17DRAFT_1136198</name>
</gene>
<comment type="caution">
    <text evidence="1">The sequence shown here is derived from an EMBL/GenBank/DDBJ whole genome shotgun (WGS) entry which is preliminary data.</text>
</comment>
<proteinExistence type="predicted"/>
<protein>
    <submittedName>
        <fullName evidence="1">Uncharacterized protein</fullName>
    </submittedName>
</protein>